<feature type="domain" description="Repulsive guidance molecule C-terminal" evidence="1">
    <location>
        <begin position="2"/>
        <end position="188"/>
    </location>
</feature>
<keyword evidence="3" id="KW-1185">Reference proteome</keyword>
<organism evidence="2 3">
    <name type="scientific">Strongylus vulgaris</name>
    <name type="common">Blood worm</name>
    <dbReference type="NCBI Taxonomy" id="40348"/>
    <lineage>
        <taxon>Eukaryota</taxon>
        <taxon>Metazoa</taxon>
        <taxon>Ecdysozoa</taxon>
        <taxon>Nematoda</taxon>
        <taxon>Chromadorea</taxon>
        <taxon>Rhabditida</taxon>
        <taxon>Rhabditina</taxon>
        <taxon>Rhabditomorpha</taxon>
        <taxon>Strongyloidea</taxon>
        <taxon>Strongylidae</taxon>
        <taxon>Strongylus</taxon>
    </lineage>
</organism>
<dbReference type="OrthoDB" id="10013795at2759"/>
<dbReference type="InterPro" id="IPR040287">
    <property type="entry name" value="RGM"/>
</dbReference>
<dbReference type="GO" id="GO:0005886">
    <property type="term" value="C:plasma membrane"/>
    <property type="evidence" value="ECO:0007669"/>
    <property type="project" value="TreeGrafter"/>
</dbReference>
<sequence>MRMCSLFGDPHLQRFDGTTQSCTEEGARPLVDNRHFLVQVTNANIRNEPHTTAVNKITVLIRSHNCTRSLHYEAASDEETLPISFVDGVSSYKTDDGRVSVEIIAHGNYVEIVMHHIHSSVHIRRRGPYLSVIVMVPENLQWKSTSSETLCTTGCRNQSIIAIDKVLAAPSQYAKCYARKLHVPIKLAIGQIDVEL</sequence>
<dbReference type="Proteomes" id="UP000270094">
    <property type="component" value="Unassembled WGS sequence"/>
</dbReference>
<name>A0A3P7JC46_STRVU</name>
<dbReference type="InterPro" id="IPR009496">
    <property type="entry name" value="RGM_C"/>
</dbReference>
<dbReference type="Gene3D" id="3.40.1000.10">
    <property type="entry name" value="Mog1/PsbP, alpha/beta/alpha sandwich"/>
    <property type="match status" value="1"/>
</dbReference>
<protein>
    <recommendedName>
        <fullName evidence="1">Repulsive guidance molecule C-terminal domain-containing protein</fullName>
    </recommendedName>
</protein>
<proteinExistence type="predicted"/>
<evidence type="ECO:0000313" key="2">
    <source>
        <dbReference type="EMBL" id="VDM83130.1"/>
    </source>
</evidence>
<evidence type="ECO:0000313" key="3">
    <source>
        <dbReference type="Proteomes" id="UP000270094"/>
    </source>
</evidence>
<dbReference type="PANTHER" id="PTHR31428:SF6">
    <property type="entry name" value="REPULSIVE GUIDANCE MOLECULE B HOMOLOG DRAG-1"/>
    <property type="match status" value="1"/>
</dbReference>
<accession>A0A3P7JC46</accession>
<reference evidence="2 3" key="1">
    <citation type="submission" date="2018-11" db="EMBL/GenBank/DDBJ databases">
        <authorList>
            <consortium name="Pathogen Informatics"/>
        </authorList>
    </citation>
    <scope>NUCLEOTIDE SEQUENCE [LARGE SCALE GENOMIC DNA]</scope>
</reference>
<dbReference type="GO" id="GO:0015026">
    <property type="term" value="F:coreceptor activity"/>
    <property type="evidence" value="ECO:0007669"/>
    <property type="project" value="TreeGrafter"/>
</dbReference>
<gene>
    <name evidence="2" type="ORF">SVUK_LOCUS18128</name>
</gene>
<dbReference type="AlphaFoldDB" id="A0A3P7JC46"/>
<dbReference type="PANTHER" id="PTHR31428">
    <property type="entry name" value="RGM DOMAIN FAMILY MEMBER DRAG-1"/>
    <property type="match status" value="1"/>
</dbReference>
<dbReference type="EMBL" id="UYYB01121266">
    <property type="protein sequence ID" value="VDM83130.1"/>
    <property type="molecule type" value="Genomic_DNA"/>
</dbReference>
<dbReference type="Pfam" id="PF06534">
    <property type="entry name" value="RGM_C"/>
    <property type="match status" value="1"/>
</dbReference>
<dbReference type="GO" id="GO:0030509">
    <property type="term" value="P:BMP signaling pathway"/>
    <property type="evidence" value="ECO:0007669"/>
    <property type="project" value="TreeGrafter"/>
</dbReference>
<evidence type="ECO:0000259" key="1">
    <source>
        <dbReference type="Pfam" id="PF06534"/>
    </source>
</evidence>